<evidence type="ECO:0000256" key="5">
    <source>
        <dbReference type="ARBA" id="ARBA00023136"/>
    </source>
</evidence>
<evidence type="ECO:0000259" key="7">
    <source>
        <dbReference type="Pfam" id="PF09335"/>
    </source>
</evidence>
<evidence type="ECO:0000313" key="8">
    <source>
        <dbReference type="EMBL" id="VAW32108.1"/>
    </source>
</evidence>
<feature type="transmembrane region" description="Helical" evidence="6">
    <location>
        <begin position="178"/>
        <end position="198"/>
    </location>
</feature>
<evidence type="ECO:0000256" key="3">
    <source>
        <dbReference type="ARBA" id="ARBA00022692"/>
    </source>
</evidence>
<dbReference type="PANTHER" id="PTHR30353:SF0">
    <property type="entry name" value="TRANSMEMBRANE PROTEIN"/>
    <property type="match status" value="1"/>
</dbReference>
<sequence length="206" mass="23065">MLDFFRDIMVNPVIIVTTAGYIGIFSIVFAESGFLIGLFLPGDSLLFAAGLVASNGTLNPLWLIAIVIAGAILGDTTGYWIGRHSGERILRRYPRIVKPEYIIRTERFYERFGTRAIILARFVPIVRTVMPPLAGIAHMDYERFLRANVIGAFLWSPIMISLGYFLGRSVPGTEQYLLPISLGIIFISFLPFLIRFIMLKTVSAQT</sequence>
<dbReference type="InterPro" id="IPR032816">
    <property type="entry name" value="VTT_dom"/>
</dbReference>
<dbReference type="InterPro" id="IPR032818">
    <property type="entry name" value="DedA-like"/>
</dbReference>
<feature type="transmembrane region" description="Helical" evidence="6">
    <location>
        <begin position="147"/>
        <end position="166"/>
    </location>
</feature>
<keyword evidence="4 6" id="KW-1133">Transmembrane helix</keyword>
<feature type="domain" description="VTT" evidence="7">
    <location>
        <begin position="40"/>
        <end position="164"/>
    </location>
</feature>
<reference evidence="8" key="1">
    <citation type="submission" date="2018-06" db="EMBL/GenBank/DDBJ databases">
        <authorList>
            <person name="Zhirakovskaya E."/>
        </authorList>
    </citation>
    <scope>NUCLEOTIDE SEQUENCE</scope>
</reference>
<evidence type="ECO:0000256" key="4">
    <source>
        <dbReference type="ARBA" id="ARBA00022989"/>
    </source>
</evidence>
<dbReference type="EMBL" id="UOEV01000021">
    <property type="protein sequence ID" value="VAW32108.1"/>
    <property type="molecule type" value="Genomic_DNA"/>
</dbReference>
<dbReference type="Pfam" id="PF09335">
    <property type="entry name" value="VTT_dom"/>
    <property type="match status" value="1"/>
</dbReference>
<feature type="transmembrane region" description="Helical" evidence="6">
    <location>
        <begin position="12"/>
        <end position="40"/>
    </location>
</feature>
<feature type="transmembrane region" description="Helical" evidence="6">
    <location>
        <begin position="60"/>
        <end position="82"/>
    </location>
</feature>
<accession>A0A3B0UMU1</accession>
<keyword evidence="2" id="KW-1003">Cell membrane</keyword>
<evidence type="ECO:0000256" key="1">
    <source>
        <dbReference type="ARBA" id="ARBA00004651"/>
    </source>
</evidence>
<gene>
    <name evidence="8" type="ORF">MNBD_CPR01-411</name>
</gene>
<dbReference type="AlphaFoldDB" id="A0A3B0UMU1"/>
<evidence type="ECO:0000256" key="6">
    <source>
        <dbReference type="SAM" id="Phobius"/>
    </source>
</evidence>
<dbReference type="GO" id="GO:0005886">
    <property type="term" value="C:plasma membrane"/>
    <property type="evidence" value="ECO:0007669"/>
    <property type="project" value="UniProtKB-SubCell"/>
</dbReference>
<proteinExistence type="predicted"/>
<evidence type="ECO:0000256" key="2">
    <source>
        <dbReference type="ARBA" id="ARBA00022475"/>
    </source>
</evidence>
<organism evidence="8">
    <name type="scientific">hydrothermal vent metagenome</name>
    <dbReference type="NCBI Taxonomy" id="652676"/>
    <lineage>
        <taxon>unclassified sequences</taxon>
        <taxon>metagenomes</taxon>
        <taxon>ecological metagenomes</taxon>
    </lineage>
</organism>
<name>A0A3B0UMU1_9ZZZZ</name>
<keyword evidence="3 6" id="KW-0812">Transmembrane</keyword>
<comment type="subcellular location">
    <subcellularLocation>
        <location evidence="1">Cell membrane</location>
        <topology evidence="1">Multi-pass membrane protein</topology>
    </subcellularLocation>
</comment>
<dbReference type="PANTHER" id="PTHR30353">
    <property type="entry name" value="INNER MEMBRANE PROTEIN DEDA-RELATED"/>
    <property type="match status" value="1"/>
</dbReference>
<protein>
    <submittedName>
        <fullName evidence="8">DedA protein</fullName>
    </submittedName>
</protein>
<keyword evidence="5 6" id="KW-0472">Membrane</keyword>